<comment type="function">
    <text evidence="6">Involved in copper resistance.</text>
</comment>
<dbReference type="RefSeq" id="WP_112140099.1">
    <property type="nucleotide sequence ID" value="NZ_CP016181.1"/>
</dbReference>
<dbReference type="GO" id="GO:0046688">
    <property type="term" value="P:response to copper ion"/>
    <property type="evidence" value="ECO:0007669"/>
    <property type="project" value="UniProtKB-UniRule"/>
</dbReference>
<keyword evidence="6" id="KW-0186">Copper</keyword>
<keyword evidence="3 6" id="KW-0812">Transmembrane</keyword>
<keyword evidence="4 6" id="KW-1133">Transmembrane helix</keyword>
<accession>A0A2Z4PVK8</accession>
<gene>
    <name evidence="8" type="ORF">A8139_17355</name>
</gene>
<evidence type="ECO:0000259" key="7">
    <source>
        <dbReference type="Pfam" id="PF05425"/>
    </source>
</evidence>
<protein>
    <recommendedName>
        <fullName evidence="6">Copper resistance protein D</fullName>
    </recommendedName>
</protein>
<dbReference type="AlphaFoldDB" id="A0A2Z4PVK8"/>
<feature type="transmembrane region" description="Helical" evidence="6">
    <location>
        <begin position="124"/>
        <end position="143"/>
    </location>
</feature>
<feature type="transmembrane region" description="Helical" evidence="6">
    <location>
        <begin position="229"/>
        <end position="250"/>
    </location>
</feature>
<keyword evidence="2 6" id="KW-1003">Cell membrane</keyword>
<evidence type="ECO:0000256" key="6">
    <source>
        <dbReference type="RuleBase" id="RU369037"/>
    </source>
</evidence>
<feature type="domain" description="Copper resistance protein D" evidence="7">
    <location>
        <begin position="191"/>
        <end position="287"/>
    </location>
</feature>
<dbReference type="Proteomes" id="UP000249898">
    <property type="component" value="Chromosome"/>
</dbReference>
<organism evidence="8 9">
    <name type="scientific">Marinomonas primoryensis</name>
    <dbReference type="NCBI Taxonomy" id="178399"/>
    <lineage>
        <taxon>Bacteria</taxon>
        <taxon>Pseudomonadati</taxon>
        <taxon>Pseudomonadota</taxon>
        <taxon>Gammaproteobacteria</taxon>
        <taxon>Oceanospirillales</taxon>
        <taxon>Oceanospirillaceae</taxon>
        <taxon>Marinomonas</taxon>
    </lineage>
</organism>
<feature type="transmembrane region" description="Helical" evidence="6">
    <location>
        <begin position="155"/>
        <end position="179"/>
    </location>
</feature>
<dbReference type="GO" id="GO:0006825">
    <property type="term" value="P:copper ion transport"/>
    <property type="evidence" value="ECO:0007669"/>
    <property type="project" value="InterPro"/>
</dbReference>
<dbReference type="OrthoDB" id="5780104at2"/>
<name>A0A2Z4PVK8_9GAMM</name>
<dbReference type="GO" id="GO:0005886">
    <property type="term" value="C:plasma membrane"/>
    <property type="evidence" value="ECO:0007669"/>
    <property type="project" value="UniProtKB-SubCell"/>
</dbReference>
<feature type="transmembrane region" description="Helical" evidence="6">
    <location>
        <begin position="91"/>
        <end position="112"/>
    </location>
</feature>
<keyword evidence="5 6" id="KW-0472">Membrane</keyword>
<feature type="transmembrane region" description="Helical" evidence="6">
    <location>
        <begin position="46"/>
        <end position="71"/>
    </location>
</feature>
<feature type="transmembrane region" description="Helical" evidence="6">
    <location>
        <begin position="199"/>
        <end position="223"/>
    </location>
</feature>
<sequence>MTLTNWEIAQLLTRWLLYFGISSVVGGLFAFCLLRQQSALLSRIKGYVRGGALIGVAATIAYFFILVGGTMEEGLWLMFDPMMVSIYWDSPAGSTLIANVIGYCLVIIASFTLGSDRAFSLWPFSRLSLMVASLGIASLIYSFSLTGHATAQAWYYQIIFFAHILIAAWWLGLLFPLWLVIRSATAEESNKVLEHFGKLAAYAVLVLIVCGAWMSFILTGWQGLFSTDYGFWLLVKLALVVAILVMAAYHKLHLVPLILERGNTTLIQKSILMEKMIASSILVVTAIFTTFVGPPVH</sequence>
<evidence type="ECO:0000313" key="8">
    <source>
        <dbReference type="EMBL" id="AWY01530.1"/>
    </source>
</evidence>
<proteinExistence type="inferred from homology"/>
<dbReference type="InterPro" id="IPR008457">
    <property type="entry name" value="Cu-R_CopD_dom"/>
</dbReference>
<dbReference type="EMBL" id="CP016181">
    <property type="protein sequence ID" value="AWY01530.1"/>
    <property type="molecule type" value="Genomic_DNA"/>
</dbReference>
<dbReference type="InterPro" id="IPR032694">
    <property type="entry name" value="CopC/D"/>
</dbReference>
<comment type="subcellular location">
    <subcellularLocation>
        <location evidence="6">Cell inner membrane</location>
        <topology evidence="6">Multi-pass membrane protein</topology>
    </subcellularLocation>
    <subcellularLocation>
        <location evidence="1">Cell membrane</location>
        <topology evidence="1">Multi-pass membrane protein</topology>
    </subcellularLocation>
</comment>
<reference evidence="8 9" key="1">
    <citation type="submission" date="2016-06" db="EMBL/GenBank/DDBJ databases">
        <title>The sequenced genome of the ice-adhering bacterium Marinomonas primoryensis, from Antarctica.</title>
        <authorList>
            <person name="Graham L."/>
            <person name="Vance T.D.R."/>
            <person name="Davies P.L."/>
        </authorList>
    </citation>
    <scope>NUCLEOTIDE SEQUENCE [LARGE SCALE GENOMIC DNA]</scope>
    <source>
        <strain evidence="8 9">AceL</strain>
    </source>
</reference>
<comment type="similarity">
    <text evidence="6">Belongs to the CopD family.</text>
</comment>
<evidence type="ECO:0000256" key="2">
    <source>
        <dbReference type="ARBA" id="ARBA00022475"/>
    </source>
</evidence>
<dbReference type="PANTHER" id="PTHR34820">
    <property type="entry name" value="INNER MEMBRANE PROTEIN YEBZ"/>
    <property type="match status" value="1"/>
</dbReference>
<feature type="transmembrane region" description="Helical" evidence="6">
    <location>
        <begin position="15"/>
        <end position="34"/>
    </location>
</feature>
<dbReference type="PANTHER" id="PTHR34820:SF4">
    <property type="entry name" value="INNER MEMBRANE PROTEIN YEBZ"/>
    <property type="match status" value="1"/>
</dbReference>
<evidence type="ECO:0000313" key="9">
    <source>
        <dbReference type="Proteomes" id="UP000249898"/>
    </source>
</evidence>
<evidence type="ECO:0000256" key="4">
    <source>
        <dbReference type="ARBA" id="ARBA00022989"/>
    </source>
</evidence>
<keyword evidence="6" id="KW-0997">Cell inner membrane</keyword>
<feature type="transmembrane region" description="Helical" evidence="6">
    <location>
        <begin position="271"/>
        <end position="292"/>
    </location>
</feature>
<dbReference type="Pfam" id="PF05425">
    <property type="entry name" value="CopD"/>
    <property type="match status" value="1"/>
</dbReference>
<evidence type="ECO:0000256" key="5">
    <source>
        <dbReference type="ARBA" id="ARBA00023136"/>
    </source>
</evidence>
<evidence type="ECO:0000256" key="1">
    <source>
        <dbReference type="ARBA" id="ARBA00004651"/>
    </source>
</evidence>
<evidence type="ECO:0000256" key="3">
    <source>
        <dbReference type="ARBA" id="ARBA00022692"/>
    </source>
</evidence>